<comment type="caution">
    <text evidence="2">The sequence shown here is derived from an EMBL/GenBank/DDBJ whole genome shotgun (WGS) entry which is preliminary data.</text>
</comment>
<protein>
    <recommendedName>
        <fullName evidence="4">Glycosyltransferase RgtA/B/C/D-like domain-containing protein</fullName>
    </recommendedName>
</protein>
<keyword evidence="1" id="KW-0472">Membrane</keyword>
<dbReference type="PANTHER" id="PTHR44216:SF3">
    <property type="entry name" value="PROTEIN O-MANNOSYL-TRANSFERASE TMTC2"/>
    <property type="match status" value="1"/>
</dbReference>
<sequence>MIKKGYFLGILIVSIVLSVIIYFPIINSFFLSDDFTWIYQIQTQGIFGVWTTAPDVFFRPIISILLFLDYQIWGLNPVGYHLTNIIFHGICCFFVYLISSQLLVHSHLSKKTSQSISIIAGFLFLVLPSHVEAVTWISARSDVVATCFFLAAFNSYLYYKHNSNKFWLLSSYVWFIFALLSKESVIIYPGLILGYEIYQFFQNKKPLKQLYKVMILPILMASIFPIYLGMRYLGLKQLLGGYGSQTHLNFSVPIILRGLASSLRIIIPPLPQSGEVQWQWCFLIFISLVTIFVIQYFRLGGIYREQAKLLLFLIYAFLISMFPVINIRVSLGDTQAERILYLPSVFFVILLVFIISFLVKKKHTIIFLAVIFSIFLIKNIYIANKNWQIASQISHQLIKSINDQRGNQPGLLIINVPDNFKGAYIYRNGIYHAAQLFSIHNIKIKFLNIASFHNLLSPENQLKVAEIEPYTYQIQLVGEGIYFMNVSLPLEQTFKRKKFTIENFDFKTHQSYQIKIKNNIPIEQVFYYSQGQLLPVPHRKLSLTFTDG</sequence>
<proteinExistence type="predicted"/>
<evidence type="ECO:0008006" key="4">
    <source>
        <dbReference type="Google" id="ProtNLM"/>
    </source>
</evidence>
<feature type="transmembrane region" description="Helical" evidence="1">
    <location>
        <begin position="365"/>
        <end position="383"/>
    </location>
</feature>
<keyword evidence="3" id="KW-1185">Reference proteome</keyword>
<feature type="transmembrane region" description="Helical" evidence="1">
    <location>
        <begin position="6"/>
        <end position="26"/>
    </location>
</feature>
<feature type="transmembrane region" description="Helical" evidence="1">
    <location>
        <begin position="116"/>
        <end position="137"/>
    </location>
</feature>
<keyword evidence="1" id="KW-0812">Transmembrane</keyword>
<name>A0ABR9U7J4_9CYAN</name>
<gene>
    <name evidence="2" type="ORF">IQ236_04160</name>
</gene>
<dbReference type="PANTHER" id="PTHR44216">
    <property type="entry name" value="PROTEIN O-MANNOSYL-TRANSFERASE TMTC2"/>
    <property type="match status" value="1"/>
</dbReference>
<feature type="transmembrane region" description="Helical" evidence="1">
    <location>
        <begin position="309"/>
        <end position="327"/>
    </location>
</feature>
<feature type="transmembrane region" description="Helical" evidence="1">
    <location>
        <begin position="210"/>
        <end position="229"/>
    </location>
</feature>
<keyword evidence="1" id="KW-1133">Transmembrane helix</keyword>
<dbReference type="Proteomes" id="UP000640725">
    <property type="component" value="Unassembled WGS sequence"/>
</dbReference>
<feature type="transmembrane region" description="Helical" evidence="1">
    <location>
        <begin position="250"/>
        <end position="271"/>
    </location>
</feature>
<feature type="transmembrane region" description="Helical" evidence="1">
    <location>
        <begin position="166"/>
        <end position="190"/>
    </location>
</feature>
<feature type="transmembrane region" description="Helical" evidence="1">
    <location>
        <begin position="143"/>
        <end position="159"/>
    </location>
</feature>
<evidence type="ECO:0000256" key="1">
    <source>
        <dbReference type="SAM" id="Phobius"/>
    </source>
</evidence>
<feature type="transmembrane region" description="Helical" evidence="1">
    <location>
        <begin position="47"/>
        <end position="73"/>
    </location>
</feature>
<accession>A0ABR9U7J4</accession>
<feature type="transmembrane region" description="Helical" evidence="1">
    <location>
        <begin position="85"/>
        <end position="104"/>
    </location>
</feature>
<evidence type="ECO:0000313" key="2">
    <source>
        <dbReference type="EMBL" id="MBE9142415.1"/>
    </source>
</evidence>
<feature type="transmembrane region" description="Helical" evidence="1">
    <location>
        <begin position="339"/>
        <end position="358"/>
    </location>
</feature>
<evidence type="ECO:0000313" key="3">
    <source>
        <dbReference type="Proteomes" id="UP000640725"/>
    </source>
</evidence>
<feature type="transmembrane region" description="Helical" evidence="1">
    <location>
        <begin position="277"/>
        <end position="297"/>
    </location>
</feature>
<dbReference type="EMBL" id="JADEWU010000005">
    <property type="protein sequence ID" value="MBE9142415.1"/>
    <property type="molecule type" value="Genomic_DNA"/>
</dbReference>
<dbReference type="InterPro" id="IPR052384">
    <property type="entry name" value="TMTC_O-mannosyltransferase"/>
</dbReference>
<dbReference type="RefSeq" id="WP_193868091.1">
    <property type="nucleotide sequence ID" value="NZ_JADEWU010000005.1"/>
</dbReference>
<reference evidence="2 3" key="1">
    <citation type="submission" date="2020-10" db="EMBL/GenBank/DDBJ databases">
        <authorList>
            <person name="Castelo-Branco R."/>
            <person name="Eusebio N."/>
            <person name="Adriana R."/>
            <person name="Vieira A."/>
            <person name="Brugerolle De Fraissinette N."/>
            <person name="Rezende De Castro R."/>
            <person name="Schneider M.P."/>
            <person name="Vasconcelos V."/>
            <person name="Leao P.N."/>
        </authorList>
    </citation>
    <scope>NUCLEOTIDE SEQUENCE [LARGE SCALE GENOMIC DNA]</scope>
    <source>
        <strain evidence="2 3">LEGE 06226</strain>
    </source>
</reference>
<organism evidence="2 3">
    <name type="scientific">Planktothrix mougeotii LEGE 06226</name>
    <dbReference type="NCBI Taxonomy" id="1828728"/>
    <lineage>
        <taxon>Bacteria</taxon>
        <taxon>Bacillati</taxon>
        <taxon>Cyanobacteriota</taxon>
        <taxon>Cyanophyceae</taxon>
        <taxon>Oscillatoriophycideae</taxon>
        <taxon>Oscillatoriales</taxon>
        <taxon>Microcoleaceae</taxon>
        <taxon>Planktothrix</taxon>
    </lineage>
</organism>